<name>A0A815V5C1_ADIRI</name>
<keyword evidence="4" id="KW-1185">Reference proteome</keyword>
<dbReference type="Proteomes" id="UP000663828">
    <property type="component" value="Unassembled WGS sequence"/>
</dbReference>
<evidence type="ECO:0000313" key="4">
    <source>
        <dbReference type="Proteomes" id="UP000663828"/>
    </source>
</evidence>
<feature type="compositionally biased region" description="Low complexity" evidence="1">
    <location>
        <begin position="28"/>
        <end position="41"/>
    </location>
</feature>
<dbReference type="InterPro" id="IPR029526">
    <property type="entry name" value="PGBD"/>
</dbReference>
<dbReference type="Pfam" id="PF13843">
    <property type="entry name" value="DDE_Tnp_1_7"/>
    <property type="match status" value="1"/>
</dbReference>
<protein>
    <recommendedName>
        <fullName evidence="2">PiggyBac transposable element-derived protein domain-containing protein</fullName>
    </recommendedName>
</protein>
<evidence type="ECO:0000259" key="2">
    <source>
        <dbReference type="Pfam" id="PF13843"/>
    </source>
</evidence>
<dbReference type="PANTHER" id="PTHR46599">
    <property type="entry name" value="PIGGYBAC TRANSPOSABLE ELEMENT-DERIVED PROTEIN 4"/>
    <property type="match status" value="1"/>
</dbReference>
<reference evidence="3" key="1">
    <citation type="submission" date="2021-02" db="EMBL/GenBank/DDBJ databases">
        <authorList>
            <person name="Nowell W R."/>
        </authorList>
    </citation>
    <scope>NUCLEOTIDE SEQUENCE</scope>
</reference>
<dbReference type="EMBL" id="CAJNOR010004765">
    <property type="protein sequence ID" value="CAF1526095.1"/>
    <property type="molecule type" value="Genomic_DNA"/>
</dbReference>
<accession>A0A815V5C1</accession>
<dbReference type="PANTHER" id="PTHR46599:SF3">
    <property type="entry name" value="PIGGYBAC TRANSPOSABLE ELEMENT-DERIVED PROTEIN 4"/>
    <property type="match status" value="1"/>
</dbReference>
<feature type="domain" description="PiggyBac transposable element-derived protein" evidence="2">
    <location>
        <begin position="117"/>
        <end position="325"/>
    </location>
</feature>
<evidence type="ECO:0000313" key="3">
    <source>
        <dbReference type="EMBL" id="CAF1526095.1"/>
    </source>
</evidence>
<evidence type="ECO:0000256" key="1">
    <source>
        <dbReference type="SAM" id="MobiDB-lite"/>
    </source>
</evidence>
<sequence>MASTWRFSVERVSEIFADSDSNGKNIDSQSNGEISSSSSESEQLRDLDESGISSDVHSPPKKKPRFEFNWSNTSFKPQLFIFASSNSVEIDICISCDIFISTITSTIDQAIGFSKYIQPVVNHLRDKFKTTLVPYQNLVIDESLMLWQGRLAFKQYIPSKRHRFGVKLYILCDCFTGFLLDFIIYTGSTTEYKHTKEFGASGSIVMSLMGDYLDEGHNLYADNWYSSPKLFEDLYQRRTGACGTIRKDRIGFPKFDEKLERGQQVLKHTKNLLALTWYDKREVHMLSTIHTTDMVASEKTDPRTKQKLMEPICIADYNNNMGAVD</sequence>
<organism evidence="3 4">
    <name type="scientific">Adineta ricciae</name>
    <name type="common">Rotifer</name>
    <dbReference type="NCBI Taxonomy" id="249248"/>
    <lineage>
        <taxon>Eukaryota</taxon>
        <taxon>Metazoa</taxon>
        <taxon>Spiralia</taxon>
        <taxon>Gnathifera</taxon>
        <taxon>Rotifera</taxon>
        <taxon>Eurotatoria</taxon>
        <taxon>Bdelloidea</taxon>
        <taxon>Adinetida</taxon>
        <taxon>Adinetidae</taxon>
        <taxon>Adineta</taxon>
    </lineage>
</organism>
<comment type="caution">
    <text evidence="3">The sequence shown here is derived from an EMBL/GenBank/DDBJ whole genome shotgun (WGS) entry which is preliminary data.</text>
</comment>
<gene>
    <name evidence="3" type="ORF">XAT740_LOCUS41118</name>
</gene>
<proteinExistence type="predicted"/>
<dbReference type="AlphaFoldDB" id="A0A815V5C1"/>
<feature type="region of interest" description="Disordered" evidence="1">
    <location>
        <begin position="19"/>
        <end position="62"/>
    </location>
</feature>